<evidence type="ECO:0008006" key="4">
    <source>
        <dbReference type="Google" id="ProtNLM"/>
    </source>
</evidence>
<dbReference type="Proteomes" id="UP000185911">
    <property type="component" value="Unassembled WGS sequence"/>
</dbReference>
<evidence type="ECO:0000313" key="2">
    <source>
        <dbReference type="EMBL" id="OLP07149.1"/>
    </source>
</evidence>
<keyword evidence="1" id="KW-1133">Transmembrane helix</keyword>
<keyword evidence="1" id="KW-0812">Transmembrane</keyword>
<dbReference type="RefSeq" id="WP_075585983.1">
    <property type="nucleotide sequence ID" value="NZ_MSYM01000010.1"/>
</dbReference>
<accession>A0A1Q8YGV3</accession>
<evidence type="ECO:0000313" key="3">
    <source>
        <dbReference type="Proteomes" id="UP000185911"/>
    </source>
</evidence>
<protein>
    <recommendedName>
        <fullName evidence="4">Transmembrane protein</fullName>
    </recommendedName>
</protein>
<keyword evidence="3" id="KW-1185">Reference proteome</keyword>
<reference evidence="2 3" key="1">
    <citation type="submission" date="2017-01" db="EMBL/GenBank/DDBJ databases">
        <title>Genome sequence of Rhodoferax antarcticus ANT.BR, a psychrophilic purple nonsulfur bacterium from an Antarctic microbial mat.</title>
        <authorList>
            <person name="Baker J."/>
            <person name="Riester C."/>
            <person name="Skinner B."/>
            <person name="Newell A."/>
            <person name="Swingley W."/>
            <person name="Madigan M."/>
            <person name="Jung D."/>
            <person name="Asao M."/>
            <person name="Chen M."/>
            <person name="Loughlin P."/>
            <person name="Pan H."/>
            <person name="Lin S."/>
            <person name="Li N."/>
            <person name="Shaw J."/>
            <person name="Prado M."/>
            <person name="Sherman C."/>
            <person name="Li X."/>
            <person name="Tang J."/>
            <person name="Blankenship R."/>
            <person name="Zhao T."/>
            <person name="Touchman J."/>
            <person name="Sattley M."/>
        </authorList>
    </citation>
    <scope>NUCLEOTIDE SEQUENCE [LARGE SCALE GENOMIC DNA]</scope>
    <source>
        <strain evidence="2 3">ANT.BR</strain>
    </source>
</reference>
<comment type="caution">
    <text evidence="2">The sequence shown here is derived from an EMBL/GenBank/DDBJ whole genome shotgun (WGS) entry which is preliminary data.</text>
</comment>
<dbReference type="STRING" id="81479.RA876_02145"/>
<evidence type="ECO:0000256" key="1">
    <source>
        <dbReference type="SAM" id="Phobius"/>
    </source>
</evidence>
<dbReference type="EMBL" id="MSYM01000010">
    <property type="protein sequence ID" value="OLP07149.1"/>
    <property type="molecule type" value="Genomic_DNA"/>
</dbReference>
<organism evidence="2 3">
    <name type="scientific">Rhodoferax antarcticus ANT.BR</name>
    <dbReference type="NCBI Taxonomy" id="1111071"/>
    <lineage>
        <taxon>Bacteria</taxon>
        <taxon>Pseudomonadati</taxon>
        <taxon>Pseudomonadota</taxon>
        <taxon>Betaproteobacteria</taxon>
        <taxon>Burkholderiales</taxon>
        <taxon>Comamonadaceae</taxon>
        <taxon>Rhodoferax</taxon>
    </lineage>
</organism>
<keyword evidence="1" id="KW-0472">Membrane</keyword>
<name>A0A1Q8YGV3_9BURK</name>
<sequence length="157" mass="17813">MEFHVSNEHVRRERRKAVYLILFLAVISSALIAKVLSTEKISDLVYPIIGLLVLSLQFFGSYKRIREGKAAYPVLELDEPNGKVAVLYKDLKVIVDLSQIKNLRLQRKSGQLVSILVYTSSGEDLRFDGYENLDVLASALERLAPKESITNASFYHR</sequence>
<feature type="transmembrane region" description="Helical" evidence="1">
    <location>
        <begin position="17"/>
        <end position="38"/>
    </location>
</feature>
<feature type="transmembrane region" description="Helical" evidence="1">
    <location>
        <begin position="44"/>
        <end position="62"/>
    </location>
</feature>
<proteinExistence type="predicted"/>
<dbReference type="AlphaFoldDB" id="A0A1Q8YGV3"/>
<gene>
    <name evidence="2" type="ORF">BLL52_1545</name>
</gene>